<evidence type="ECO:0000313" key="2">
    <source>
        <dbReference type="Proteomes" id="UP000631114"/>
    </source>
</evidence>
<accession>A0A835LW58</accession>
<keyword evidence="2" id="KW-1185">Reference proteome</keyword>
<sequence>MLQLELPHINVLSKIDLIENFGKLGDSLIRFHKWGLKKYKMKTCTRVGDSLVRAFGTGIRKEDVYVLWNLVNEIGENDVGVLSNESQNEVMSLFGSSVKGSDGGRISVLSYVGTSQH</sequence>
<dbReference type="Proteomes" id="UP000631114">
    <property type="component" value="Unassembled WGS sequence"/>
</dbReference>
<dbReference type="AlphaFoldDB" id="A0A835LW58"/>
<protein>
    <submittedName>
        <fullName evidence="1">Uncharacterized protein</fullName>
    </submittedName>
</protein>
<organism evidence="1 2">
    <name type="scientific">Coptis chinensis</name>
    <dbReference type="NCBI Taxonomy" id="261450"/>
    <lineage>
        <taxon>Eukaryota</taxon>
        <taxon>Viridiplantae</taxon>
        <taxon>Streptophyta</taxon>
        <taxon>Embryophyta</taxon>
        <taxon>Tracheophyta</taxon>
        <taxon>Spermatophyta</taxon>
        <taxon>Magnoliopsida</taxon>
        <taxon>Ranunculales</taxon>
        <taxon>Ranunculaceae</taxon>
        <taxon>Coptidoideae</taxon>
        <taxon>Coptis</taxon>
    </lineage>
</organism>
<comment type="caution">
    <text evidence="1">The sequence shown here is derived from an EMBL/GenBank/DDBJ whole genome shotgun (WGS) entry which is preliminary data.</text>
</comment>
<gene>
    <name evidence="1" type="ORF">IFM89_033414</name>
</gene>
<dbReference type="EMBL" id="JADFTS010000005">
    <property type="protein sequence ID" value="KAF9607207.1"/>
    <property type="molecule type" value="Genomic_DNA"/>
</dbReference>
<proteinExistence type="predicted"/>
<name>A0A835LW58_9MAGN</name>
<evidence type="ECO:0000313" key="1">
    <source>
        <dbReference type="EMBL" id="KAF9607207.1"/>
    </source>
</evidence>
<reference evidence="1 2" key="1">
    <citation type="submission" date="2020-10" db="EMBL/GenBank/DDBJ databases">
        <title>The Coptis chinensis genome and diversification of protoberbering-type alkaloids.</title>
        <authorList>
            <person name="Wang B."/>
            <person name="Shu S."/>
            <person name="Song C."/>
            <person name="Liu Y."/>
        </authorList>
    </citation>
    <scope>NUCLEOTIDE SEQUENCE [LARGE SCALE GENOMIC DNA]</scope>
    <source>
        <strain evidence="1">HL-2020</strain>
        <tissue evidence="1">Leaf</tissue>
    </source>
</reference>